<feature type="compositionally biased region" description="Basic residues" evidence="1">
    <location>
        <begin position="53"/>
        <end position="70"/>
    </location>
</feature>
<feature type="region of interest" description="Disordered" evidence="1">
    <location>
        <begin position="34"/>
        <end position="70"/>
    </location>
</feature>
<name>A0A1D7TKB8_9BACT</name>
<dbReference type="RefSeq" id="WP_069478139.1">
    <property type="nucleotide sequence ID" value="NZ_CP017111.1"/>
</dbReference>
<evidence type="ECO:0000313" key="3">
    <source>
        <dbReference type="Proteomes" id="UP000094609"/>
    </source>
</evidence>
<dbReference type="AlphaFoldDB" id="A0A1D7TKB8"/>
<protein>
    <submittedName>
        <fullName evidence="2">Uncharacterized protein</fullName>
    </submittedName>
</protein>
<keyword evidence="3" id="KW-1185">Reference proteome</keyword>
<dbReference type="EMBL" id="CP017111">
    <property type="protein sequence ID" value="AOO65442.1"/>
    <property type="molecule type" value="Genomic_DNA"/>
</dbReference>
<sequence length="70" mass="7552">MGGLLNNSVKMENGYKLAGLATLQKHTVPYEGKQANVGAVNSDKAKPSDAQKAKAKAKAKQVKKDRKRNK</sequence>
<dbReference type="Proteomes" id="UP000094609">
    <property type="component" value="Chromosome"/>
</dbReference>
<accession>A0A1D7TKB8</accession>
<dbReference type="KEGG" id="shal:SHALO_1671"/>
<gene>
    <name evidence="2" type="ORF">SHALO_1671</name>
</gene>
<proteinExistence type="predicted"/>
<dbReference type="PATRIC" id="fig|1193502.14.peg.1696"/>
<evidence type="ECO:0000313" key="2">
    <source>
        <dbReference type="EMBL" id="AOO65442.1"/>
    </source>
</evidence>
<feature type="compositionally biased region" description="Basic and acidic residues" evidence="1">
    <location>
        <begin position="43"/>
        <end position="52"/>
    </location>
</feature>
<evidence type="ECO:0000256" key="1">
    <source>
        <dbReference type="SAM" id="MobiDB-lite"/>
    </source>
</evidence>
<organism evidence="2 3">
    <name type="scientific">Sulfurospirillum halorespirans DSM 13726</name>
    <dbReference type="NCBI Taxonomy" id="1193502"/>
    <lineage>
        <taxon>Bacteria</taxon>
        <taxon>Pseudomonadati</taxon>
        <taxon>Campylobacterota</taxon>
        <taxon>Epsilonproteobacteria</taxon>
        <taxon>Campylobacterales</taxon>
        <taxon>Sulfurospirillaceae</taxon>
        <taxon>Sulfurospirillum</taxon>
    </lineage>
</organism>
<reference evidence="3" key="1">
    <citation type="submission" date="2016-08" db="EMBL/GenBank/DDBJ databases">
        <title>Complete genome sequence of the organohalide-respiring Epsilonproteobacterium Sulfurospirillum halorespirans.</title>
        <authorList>
            <person name="Goris T."/>
            <person name="Zimmermann J."/>
            <person name="Schenz B."/>
            <person name="Lemos M."/>
            <person name="Hackermueller J."/>
            <person name="Diekert G."/>
        </authorList>
    </citation>
    <scope>NUCLEOTIDE SEQUENCE [LARGE SCALE GENOMIC DNA]</scope>
    <source>
        <strain>DSM 13726</strain>
        <strain evidence="3">PCE-M2</strain>
    </source>
</reference>